<dbReference type="InterPro" id="IPR050980">
    <property type="entry name" value="2C_sensor_his_kinase"/>
</dbReference>
<keyword evidence="5" id="KW-0808">Transferase</keyword>
<evidence type="ECO:0000313" key="11">
    <source>
        <dbReference type="Proteomes" id="UP000766550"/>
    </source>
</evidence>
<dbReference type="PANTHER" id="PTHR44936">
    <property type="entry name" value="SENSOR PROTEIN CREC"/>
    <property type="match status" value="1"/>
</dbReference>
<dbReference type="Gene3D" id="3.40.50.2300">
    <property type="match status" value="1"/>
</dbReference>
<dbReference type="PANTHER" id="PTHR44936:SF10">
    <property type="entry name" value="SENSOR PROTEIN RSTB"/>
    <property type="match status" value="1"/>
</dbReference>
<keyword evidence="8" id="KW-0067">ATP-binding</keyword>
<dbReference type="SMART" id="SM00388">
    <property type="entry name" value="HisKA"/>
    <property type="match status" value="1"/>
</dbReference>
<comment type="caution">
    <text evidence="10">The sequence shown here is derived from an EMBL/GenBank/DDBJ whole genome shotgun (WGS) entry which is preliminary data.</text>
</comment>
<evidence type="ECO:0000259" key="9">
    <source>
        <dbReference type="PROSITE" id="PS50109"/>
    </source>
</evidence>
<dbReference type="InterPro" id="IPR036097">
    <property type="entry name" value="HisK_dim/P_sf"/>
</dbReference>
<dbReference type="InterPro" id="IPR003594">
    <property type="entry name" value="HATPase_dom"/>
</dbReference>
<evidence type="ECO:0000313" key="10">
    <source>
        <dbReference type="EMBL" id="MBV0923165.1"/>
    </source>
</evidence>
<dbReference type="InterPro" id="IPR003661">
    <property type="entry name" value="HisK_dim/P_dom"/>
</dbReference>
<dbReference type="CDD" id="cd00082">
    <property type="entry name" value="HisKA"/>
    <property type="match status" value="1"/>
</dbReference>
<evidence type="ECO:0000256" key="7">
    <source>
        <dbReference type="ARBA" id="ARBA00022777"/>
    </source>
</evidence>
<accession>A0A8J7Y2K9</accession>
<dbReference type="InterPro" id="IPR036890">
    <property type="entry name" value="HATPase_C_sf"/>
</dbReference>
<keyword evidence="6" id="KW-0547">Nucleotide-binding</keyword>
<dbReference type="CDD" id="cd00075">
    <property type="entry name" value="HATPase"/>
    <property type="match status" value="1"/>
</dbReference>
<keyword evidence="11" id="KW-1185">Reference proteome</keyword>
<protein>
    <recommendedName>
        <fullName evidence="3">histidine kinase</fullName>
        <ecNumber evidence="3">2.7.13.3</ecNumber>
    </recommendedName>
</protein>
<dbReference type="SUPFAM" id="SSF47384">
    <property type="entry name" value="Homodimeric domain of signal transducing histidine kinase"/>
    <property type="match status" value="1"/>
</dbReference>
<dbReference type="Proteomes" id="UP000766550">
    <property type="component" value="Unassembled WGS sequence"/>
</dbReference>
<evidence type="ECO:0000256" key="2">
    <source>
        <dbReference type="ARBA" id="ARBA00004651"/>
    </source>
</evidence>
<dbReference type="SUPFAM" id="SSF55874">
    <property type="entry name" value="ATPase domain of HSP90 chaperone/DNA topoisomerase II/histidine kinase"/>
    <property type="match status" value="1"/>
</dbReference>
<dbReference type="SUPFAM" id="SSF52172">
    <property type="entry name" value="CheY-like"/>
    <property type="match status" value="1"/>
</dbReference>
<evidence type="ECO:0000256" key="1">
    <source>
        <dbReference type="ARBA" id="ARBA00000085"/>
    </source>
</evidence>
<dbReference type="Gene3D" id="1.10.287.130">
    <property type="match status" value="1"/>
</dbReference>
<evidence type="ECO:0000256" key="8">
    <source>
        <dbReference type="ARBA" id="ARBA00022840"/>
    </source>
</evidence>
<dbReference type="SMART" id="SM00387">
    <property type="entry name" value="HATPase_c"/>
    <property type="match status" value="1"/>
</dbReference>
<dbReference type="EC" id="2.7.13.3" evidence="3"/>
<dbReference type="GO" id="GO:0005524">
    <property type="term" value="F:ATP binding"/>
    <property type="evidence" value="ECO:0007669"/>
    <property type="project" value="UniProtKB-KW"/>
</dbReference>
<organism evidence="10 11">
    <name type="scientific">Haloarcula limicola</name>
    <dbReference type="NCBI Taxonomy" id="1429915"/>
    <lineage>
        <taxon>Archaea</taxon>
        <taxon>Methanobacteriati</taxon>
        <taxon>Methanobacteriota</taxon>
        <taxon>Stenosarchaea group</taxon>
        <taxon>Halobacteria</taxon>
        <taxon>Halobacteriales</taxon>
        <taxon>Haloarculaceae</taxon>
        <taxon>Haloarcula</taxon>
    </lineage>
</organism>
<sequence length="333" mass="35141">MTEQGTPWTVVLTGQESGSTAELPTAMGEFDDLRTERVDGEGLLDRLDSGGVGAVVVGDAPPAQDAVETLDRVREHGASLPVVAVGTDADAERIETALSAGVSDYVRWRDEDSAGELAARLRALRTTPSRDGVAAADRWERIVRGVAHDAKNPLNVVSGRLELLDVEETHRDAMTRSVGRVETLLDELRAVAIASGPVDHVESVALADAARQVWAGMDASEATLRVETGGSVEADPDSLRLVFERLFENALVHAGPDVTVTVGDADGGFFVADDGPGIPPEDRGETLEQGYSTVPGNEGYGLFVAARVAAEHGWTLDLAESEAGGVRVEVTVR</sequence>
<feature type="domain" description="Histidine kinase" evidence="9">
    <location>
        <begin position="145"/>
        <end position="333"/>
    </location>
</feature>
<dbReference type="Gene3D" id="3.30.565.10">
    <property type="entry name" value="Histidine kinase-like ATPase, C-terminal domain"/>
    <property type="match status" value="1"/>
</dbReference>
<keyword evidence="4" id="KW-0472">Membrane</keyword>
<evidence type="ECO:0000256" key="5">
    <source>
        <dbReference type="ARBA" id="ARBA00022679"/>
    </source>
</evidence>
<evidence type="ECO:0000256" key="4">
    <source>
        <dbReference type="ARBA" id="ARBA00022475"/>
    </source>
</evidence>
<dbReference type="GO" id="GO:0000155">
    <property type="term" value="F:phosphorelay sensor kinase activity"/>
    <property type="evidence" value="ECO:0007669"/>
    <property type="project" value="InterPro"/>
</dbReference>
<dbReference type="InterPro" id="IPR005467">
    <property type="entry name" value="His_kinase_dom"/>
</dbReference>
<comment type="subcellular location">
    <subcellularLocation>
        <location evidence="2">Cell membrane</location>
        <topology evidence="2">Multi-pass membrane protein</topology>
    </subcellularLocation>
</comment>
<comment type="catalytic activity">
    <reaction evidence="1">
        <text>ATP + protein L-histidine = ADP + protein N-phospho-L-histidine.</text>
        <dbReference type="EC" id="2.7.13.3"/>
    </reaction>
</comment>
<evidence type="ECO:0000256" key="3">
    <source>
        <dbReference type="ARBA" id="ARBA00012438"/>
    </source>
</evidence>
<dbReference type="GO" id="GO:0005886">
    <property type="term" value="C:plasma membrane"/>
    <property type="evidence" value="ECO:0007669"/>
    <property type="project" value="UniProtKB-SubCell"/>
</dbReference>
<dbReference type="EMBL" id="JAHQXF010000001">
    <property type="protein sequence ID" value="MBV0923165.1"/>
    <property type="molecule type" value="Genomic_DNA"/>
</dbReference>
<keyword evidence="4" id="KW-1003">Cell membrane</keyword>
<dbReference type="Pfam" id="PF02518">
    <property type="entry name" value="HATPase_c"/>
    <property type="match status" value="1"/>
</dbReference>
<dbReference type="AlphaFoldDB" id="A0A8J7Y2K9"/>
<dbReference type="OrthoDB" id="8127at2157"/>
<dbReference type="PROSITE" id="PS50109">
    <property type="entry name" value="HIS_KIN"/>
    <property type="match status" value="1"/>
</dbReference>
<evidence type="ECO:0000256" key="6">
    <source>
        <dbReference type="ARBA" id="ARBA00022741"/>
    </source>
</evidence>
<dbReference type="InterPro" id="IPR011006">
    <property type="entry name" value="CheY-like_superfamily"/>
</dbReference>
<name>A0A8J7Y2K9_9EURY</name>
<reference evidence="10 11" key="1">
    <citation type="submission" date="2021-06" db="EMBL/GenBank/DDBJ databases">
        <title>New haloarchaea isolates fom saline soil.</title>
        <authorList>
            <person name="Duran-Viseras A."/>
            <person name="Sanchez-Porro C.S."/>
            <person name="Ventosa A."/>
        </authorList>
    </citation>
    <scope>NUCLEOTIDE SEQUENCE [LARGE SCALE GENOMIC DNA]</scope>
    <source>
        <strain evidence="10 11">JCM 183640</strain>
    </source>
</reference>
<dbReference type="RefSeq" id="WP_162316316.1">
    <property type="nucleotide sequence ID" value="NZ_JAHQXF010000001.1"/>
</dbReference>
<keyword evidence="7 10" id="KW-0418">Kinase</keyword>
<gene>
    <name evidence="10" type="ORF">KTS45_03035</name>
</gene>
<proteinExistence type="predicted"/>